<dbReference type="Pfam" id="PF01554">
    <property type="entry name" value="MatE"/>
    <property type="match status" value="2"/>
</dbReference>
<dbReference type="GO" id="GO:0015297">
    <property type="term" value="F:antiporter activity"/>
    <property type="evidence" value="ECO:0007669"/>
    <property type="project" value="InterPro"/>
</dbReference>
<feature type="transmembrane region" description="Helical" evidence="7">
    <location>
        <begin position="326"/>
        <end position="346"/>
    </location>
</feature>
<proteinExistence type="inferred from homology"/>
<feature type="transmembrane region" description="Helical" evidence="7">
    <location>
        <begin position="209"/>
        <end position="229"/>
    </location>
</feature>
<dbReference type="GO" id="GO:0016020">
    <property type="term" value="C:membrane"/>
    <property type="evidence" value="ECO:0007669"/>
    <property type="project" value="UniProtKB-SubCell"/>
</dbReference>
<organism evidence="8 9">
    <name type="scientific">Aspergillus mulundensis</name>
    <dbReference type="NCBI Taxonomy" id="1810919"/>
    <lineage>
        <taxon>Eukaryota</taxon>
        <taxon>Fungi</taxon>
        <taxon>Dikarya</taxon>
        <taxon>Ascomycota</taxon>
        <taxon>Pezizomycotina</taxon>
        <taxon>Eurotiomycetes</taxon>
        <taxon>Eurotiomycetidae</taxon>
        <taxon>Eurotiales</taxon>
        <taxon>Aspergillaceae</taxon>
        <taxon>Aspergillus</taxon>
        <taxon>Aspergillus subgen. Nidulantes</taxon>
    </lineage>
</organism>
<dbReference type="OrthoDB" id="2126698at2759"/>
<name>A0A3D8QMV2_9EURO</name>
<dbReference type="InterPro" id="IPR045069">
    <property type="entry name" value="MATE_euk"/>
</dbReference>
<evidence type="ECO:0000256" key="5">
    <source>
        <dbReference type="ARBA" id="ARBA00023136"/>
    </source>
</evidence>
<feature type="transmembrane region" description="Helical" evidence="7">
    <location>
        <begin position="460"/>
        <end position="480"/>
    </location>
</feature>
<dbReference type="GO" id="GO:0042910">
    <property type="term" value="F:xenobiotic transmembrane transporter activity"/>
    <property type="evidence" value="ECO:0007669"/>
    <property type="project" value="InterPro"/>
</dbReference>
<feature type="transmembrane region" description="Helical" evidence="7">
    <location>
        <begin position="180"/>
        <end position="197"/>
    </location>
</feature>
<gene>
    <name evidence="8" type="ORF">DSM5745_10230</name>
</gene>
<dbReference type="PANTHER" id="PTHR11206">
    <property type="entry name" value="MULTIDRUG RESISTANCE PROTEIN"/>
    <property type="match status" value="1"/>
</dbReference>
<dbReference type="AlphaFoldDB" id="A0A3D8QMV2"/>
<feature type="transmembrane region" description="Helical" evidence="7">
    <location>
        <begin position="358"/>
        <end position="379"/>
    </location>
</feature>
<dbReference type="STRING" id="1810919.A0A3D8QMV2"/>
<keyword evidence="9" id="KW-1185">Reference proteome</keyword>
<evidence type="ECO:0000313" key="9">
    <source>
        <dbReference type="Proteomes" id="UP000256690"/>
    </source>
</evidence>
<dbReference type="CDD" id="cd13132">
    <property type="entry name" value="MATE_eukaryotic"/>
    <property type="match status" value="1"/>
</dbReference>
<dbReference type="GeneID" id="38120600"/>
<keyword evidence="5 7" id="KW-0472">Membrane</keyword>
<keyword evidence="3 7" id="KW-0812">Transmembrane</keyword>
<keyword evidence="4 7" id="KW-1133">Transmembrane helix</keyword>
<feature type="transmembrane region" description="Helical" evidence="7">
    <location>
        <begin position="431"/>
        <end position="454"/>
    </location>
</feature>
<dbReference type="Proteomes" id="UP000256690">
    <property type="component" value="Unassembled WGS sequence"/>
</dbReference>
<dbReference type="RefSeq" id="XP_026599308.1">
    <property type="nucleotide sequence ID" value="XM_026752246.1"/>
</dbReference>
<feature type="transmembrane region" description="Helical" evidence="7">
    <location>
        <begin position="241"/>
        <end position="263"/>
    </location>
</feature>
<feature type="transmembrane region" description="Helical" evidence="7">
    <location>
        <begin position="94"/>
        <end position="122"/>
    </location>
</feature>
<comment type="caution">
    <text evidence="8">The sequence shown here is derived from an EMBL/GenBank/DDBJ whole genome shotgun (WGS) entry which is preliminary data.</text>
</comment>
<feature type="transmembrane region" description="Helical" evidence="7">
    <location>
        <begin position="391"/>
        <end position="410"/>
    </location>
</feature>
<protein>
    <submittedName>
        <fullName evidence="8">MATE efflux family protein</fullName>
    </submittedName>
</protein>
<feature type="region of interest" description="Disordered" evidence="6">
    <location>
        <begin position="1"/>
        <end position="46"/>
    </location>
</feature>
<dbReference type="GO" id="GO:1990961">
    <property type="term" value="P:xenobiotic detoxification by transmembrane export across the plasma membrane"/>
    <property type="evidence" value="ECO:0007669"/>
    <property type="project" value="InterPro"/>
</dbReference>
<sequence length="509" mass="54476">MYSSLSTTSPQPGRSSDANEYTSLLPKPTDDNPVPDFLSQNDNDNDNHNDRNAILAEFLLLLKSSIPVILAYTLQNSLQTVSVLIVGRISPEHLATSAFSLMFAMITAWMIALGGTTALDTLASSSFTGSDKKNLGILLQRGFFVLGLFYVPVAVLWVFSEKIFLLLGQDESLARDSARFLTALVPGGLGYVYFELMKKFLQAQGIMRPGTYVLLLTSPLNALLTYTFAHKLNLDLLAAPLALSISYWLSFALLTLYAAFVAGSECWAGWSPEALSNLRTFSRLALLGVIHVGTEWWAFEIVALAAGRLGTIPLAAQSVIMTADQVLNTIPFGVGVATSARVGNLLGSRNAAGAKRAANVAAWLSMLLGLAVLVLLLASRAHFGLLFNSDTRVVGLTAEVLPFVALFQIADGLNGSCGGALRGMGRQHVGAVVNVVSYYCGALPLGVYLAFHGWGLKGLWVGQCVALYLVGAIEWAVVSASEWEGEVRRAFGRMEGGKQLEGDEGEGRG</sequence>
<feature type="transmembrane region" description="Helical" evidence="7">
    <location>
        <begin position="143"/>
        <end position="160"/>
    </location>
</feature>
<evidence type="ECO:0000256" key="4">
    <source>
        <dbReference type="ARBA" id="ARBA00022989"/>
    </source>
</evidence>
<evidence type="ECO:0000256" key="2">
    <source>
        <dbReference type="ARBA" id="ARBA00010199"/>
    </source>
</evidence>
<accession>A0A3D8QMV2</accession>
<evidence type="ECO:0000256" key="6">
    <source>
        <dbReference type="SAM" id="MobiDB-lite"/>
    </source>
</evidence>
<dbReference type="NCBIfam" id="TIGR00797">
    <property type="entry name" value="matE"/>
    <property type="match status" value="1"/>
</dbReference>
<reference evidence="8 9" key="1">
    <citation type="journal article" date="2018" name="IMA Fungus">
        <title>IMA Genome-F 9: Draft genome sequence of Annulohypoxylon stygium, Aspergillus mulundensis, Berkeleyomyces basicola (syn. Thielaviopsis basicola), Ceratocystis smalleyi, two Cercospora beticola strains, Coleophoma cylindrospora, Fusarium fracticaudum, Phialophora cf. hyalina, and Morchella septimelata.</title>
        <authorList>
            <person name="Wingfield B.D."/>
            <person name="Bills G.F."/>
            <person name="Dong Y."/>
            <person name="Huang W."/>
            <person name="Nel W.J."/>
            <person name="Swalarsk-Parry B.S."/>
            <person name="Vaghefi N."/>
            <person name="Wilken P.M."/>
            <person name="An Z."/>
            <person name="de Beer Z.W."/>
            <person name="De Vos L."/>
            <person name="Chen L."/>
            <person name="Duong T.A."/>
            <person name="Gao Y."/>
            <person name="Hammerbacher A."/>
            <person name="Kikkert J.R."/>
            <person name="Li Y."/>
            <person name="Li H."/>
            <person name="Li K."/>
            <person name="Li Q."/>
            <person name="Liu X."/>
            <person name="Ma X."/>
            <person name="Naidoo K."/>
            <person name="Pethybridge S.J."/>
            <person name="Sun J."/>
            <person name="Steenkamp E.T."/>
            <person name="van der Nest M.A."/>
            <person name="van Wyk S."/>
            <person name="Wingfield M.J."/>
            <person name="Xiong C."/>
            <person name="Yue Q."/>
            <person name="Zhang X."/>
        </authorList>
    </citation>
    <scope>NUCLEOTIDE SEQUENCE [LARGE SCALE GENOMIC DNA]</scope>
    <source>
        <strain evidence="8 9">DSM 5745</strain>
    </source>
</reference>
<evidence type="ECO:0000256" key="1">
    <source>
        <dbReference type="ARBA" id="ARBA00004141"/>
    </source>
</evidence>
<dbReference type="EMBL" id="PVWQ01000015">
    <property type="protein sequence ID" value="RDW63119.1"/>
    <property type="molecule type" value="Genomic_DNA"/>
</dbReference>
<feature type="compositionally biased region" description="Polar residues" evidence="6">
    <location>
        <begin position="1"/>
        <end position="22"/>
    </location>
</feature>
<evidence type="ECO:0000313" key="8">
    <source>
        <dbReference type="EMBL" id="RDW63119.1"/>
    </source>
</evidence>
<feature type="transmembrane region" description="Helical" evidence="7">
    <location>
        <begin position="54"/>
        <end position="74"/>
    </location>
</feature>
<dbReference type="InterPro" id="IPR002528">
    <property type="entry name" value="MATE_fam"/>
</dbReference>
<comment type="similarity">
    <text evidence="2">Belongs to the multi antimicrobial extrusion (MATE) (TC 2.A.66.1) family.</text>
</comment>
<feature type="transmembrane region" description="Helical" evidence="7">
    <location>
        <begin position="284"/>
        <end position="306"/>
    </location>
</feature>
<evidence type="ECO:0000256" key="7">
    <source>
        <dbReference type="SAM" id="Phobius"/>
    </source>
</evidence>
<comment type="subcellular location">
    <subcellularLocation>
        <location evidence="1">Membrane</location>
        <topology evidence="1">Multi-pass membrane protein</topology>
    </subcellularLocation>
</comment>
<evidence type="ECO:0000256" key="3">
    <source>
        <dbReference type="ARBA" id="ARBA00022692"/>
    </source>
</evidence>